<dbReference type="SMART" id="SM00855">
    <property type="entry name" value="PGAM"/>
    <property type="match status" value="1"/>
</dbReference>
<sequence>MTTVCLVRHGETDWNAEGRIQGQTDIPLNENGKIQADECGQFLQVTDWDLLITSPLQRAKQTATIINQYLNLSMIEMDEFRERGFGDAEGMTVEERLRYFSGGNYPNQEGREELSTRLVDGLNSIHQHYTGKKVLLVAHGAVINMILSLYSKGEIGSGKTTLGNGCISHIEWLDESWKINRYNQTDHLSTINQKGNV</sequence>
<dbReference type="InterPro" id="IPR029033">
    <property type="entry name" value="His_PPase_superfam"/>
</dbReference>
<accession>A0A1M7PXF0</accession>
<dbReference type="OrthoDB" id="9782128at2"/>
<reference evidence="3 4" key="1">
    <citation type="submission" date="2016-11" db="EMBL/GenBank/DDBJ databases">
        <authorList>
            <person name="Jaros S."/>
            <person name="Januszkiewicz K."/>
            <person name="Wedrychowicz H."/>
        </authorList>
    </citation>
    <scope>NUCLEOTIDE SEQUENCE [LARGE SCALE GENOMIC DNA]</scope>
    <source>
        <strain evidence="3 4">CGMCC 1.10681</strain>
    </source>
</reference>
<dbReference type="STRING" id="1027249.SAMN05216179_2534"/>
<dbReference type="AlphaFoldDB" id="A0A1M7PXF0"/>
<evidence type="ECO:0000256" key="2">
    <source>
        <dbReference type="PIRSR" id="PIRSR613078-2"/>
    </source>
</evidence>
<dbReference type="InterPro" id="IPR001345">
    <property type="entry name" value="PG/BPGM_mutase_AS"/>
</dbReference>
<name>A0A1M7PXF0_9BACI</name>
<evidence type="ECO:0000256" key="1">
    <source>
        <dbReference type="PIRSR" id="PIRSR613078-1"/>
    </source>
</evidence>
<dbReference type="InterPro" id="IPR013078">
    <property type="entry name" value="His_Pase_superF_clade-1"/>
</dbReference>
<dbReference type="PANTHER" id="PTHR48100:SF59">
    <property type="entry name" value="ADENOSYLCOBALAMIN_ALPHA-RIBAZOLE PHOSPHATASE"/>
    <property type="match status" value="1"/>
</dbReference>
<dbReference type="Gene3D" id="3.40.50.1240">
    <property type="entry name" value="Phosphoglycerate mutase-like"/>
    <property type="match status" value="1"/>
</dbReference>
<evidence type="ECO:0000313" key="3">
    <source>
        <dbReference type="EMBL" id="SHN22271.1"/>
    </source>
</evidence>
<organism evidence="3 4">
    <name type="scientific">Gracilibacillus kekensis</name>
    <dbReference type="NCBI Taxonomy" id="1027249"/>
    <lineage>
        <taxon>Bacteria</taxon>
        <taxon>Bacillati</taxon>
        <taxon>Bacillota</taxon>
        <taxon>Bacilli</taxon>
        <taxon>Bacillales</taxon>
        <taxon>Bacillaceae</taxon>
        <taxon>Gracilibacillus</taxon>
    </lineage>
</organism>
<dbReference type="PANTHER" id="PTHR48100">
    <property type="entry name" value="BROAD-SPECIFICITY PHOSPHATASE YOR283W-RELATED"/>
    <property type="match status" value="1"/>
</dbReference>
<dbReference type="PROSITE" id="PS00175">
    <property type="entry name" value="PG_MUTASE"/>
    <property type="match status" value="1"/>
</dbReference>
<dbReference type="InterPro" id="IPR050275">
    <property type="entry name" value="PGM_Phosphatase"/>
</dbReference>
<protein>
    <submittedName>
        <fullName evidence="3">Broad-specificity phosphatase PhoE</fullName>
    </submittedName>
</protein>
<dbReference type="GO" id="GO:0016791">
    <property type="term" value="F:phosphatase activity"/>
    <property type="evidence" value="ECO:0007669"/>
    <property type="project" value="TreeGrafter"/>
</dbReference>
<feature type="binding site" evidence="2">
    <location>
        <position position="58"/>
    </location>
    <ligand>
        <name>substrate</name>
    </ligand>
</feature>
<proteinExistence type="predicted"/>
<feature type="binding site" evidence="2">
    <location>
        <begin position="8"/>
        <end position="15"/>
    </location>
    <ligand>
        <name>substrate</name>
    </ligand>
</feature>
<feature type="active site" description="Tele-phosphohistidine intermediate" evidence="1">
    <location>
        <position position="9"/>
    </location>
</feature>
<dbReference type="Proteomes" id="UP000184184">
    <property type="component" value="Unassembled WGS sequence"/>
</dbReference>
<keyword evidence="4" id="KW-1185">Reference proteome</keyword>
<dbReference type="EMBL" id="FRCZ01000005">
    <property type="protein sequence ID" value="SHN22271.1"/>
    <property type="molecule type" value="Genomic_DNA"/>
</dbReference>
<dbReference type="RefSeq" id="WP_073202216.1">
    <property type="nucleotide sequence ID" value="NZ_FRCZ01000005.1"/>
</dbReference>
<dbReference type="SUPFAM" id="SSF53254">
    <property type="entry name" value="Phosphoglycerate mutase-like"/>
    <property type="match status" value="1"/>
</dbReference>
<dbReference type="GO" id="GO:0005737">
    <property type="term" value="C:cytoplasm"/>
    <property type="evidence" value="ECO:0007669"/>
    <property type="project" value="TreeGrafter"/>
</dbReference>
<dbReference type="Pfam" id="PF00300">
    <property type="entry name" value="His_Phos_1"/>
    <property type="match status" value="1"/>
</dbReference>
<evidence type="ECO:0000313" key="4">
    <source>
        <dbReference type="Proteomes" id="UP000184184"/>
    </source>
</evidence>
<feature type="active site" description="Proton donor/acceptor" evidence="1">
    <location>
        <position position="82"/>
    </location>
</feature>
<dbReference type="CDD" id="cd07067">
    <property type="entry name" value="HP_PGM_like"/>
    <property type="match status" value="1"/>
</dbReference>
<gene>
    <name evidence="3" type="ORF">SAMN05216179_2534</name>
</gene>